<gene>
    <name evidence="5" type="ORF">IRY30_10135</name>
</gene>
<feature type="region of interest" description="Disordered" evidence="3">
    <location>
        <begin position="498"/>
        <end position="518"/>
    </location>
</feature>
<organism evidence="5 6">
    <name type="scientific">Corynebacterium suicordis DSM 45110</name>
    <dbReference type="NCBI Taxonomy" id="1121369"/>
    <lineage>
        <taxon>Bacteria</taxon>
        <taxon>Bacillati</taxon>
        <taxon>Actinomycetota</taxon>
        <taxon>Actinomycetes</taxon>
        <taxon>Mycobacteriales</taxon>
        <taxon>Corynebacteriaceae</taxon>
        <taxon>Corynebacterium</taxon>
    </lineage>
</organism>
<keyword evidence="1 5" id="KW-0489">Methyltransferase</keyword>
<dbReference type="InterPro" id="IPR029063">
    <property type="entry name" value="SAM-dependent_MTases_sf"/>
</dbReference>
<accession>A0ABR9ZLX9</accession>
<reference evidence="5 6" key="1">
    <citation type="submission" date="2020-10" db="EMBL/GenBank/DDBJ databases">
        <title>Novel species in genus Corynebacterium.</title>
        <authorList>
            <person name="Zhang G."/>
        </authorList>
    </citation>
    <scope>NUCLEOTIDE SEQUENCE [LARGE SCALE GENOMIC DNA]</scope>
    <source>
        <strain evidence="5 6">DSM 45110</strain>
    </source>
</reference>
<dbReference type="Pfam" id="PF02384">
    <property type="entry name" value="N6_Mtase"/>
    <property type="match status" value="1"/>
</dbReference>
<evidence type="ECO:0000256" key="1">
    <source>
        <dbReference type="ARBA" id="ARBA00022603"/>
    </source>
</evidence>
<dbReference type="InterPro" id="IPR050953">
    <property type="entry name" value="N4_N6_ade-DNA_methylase"/>
</dbReference>
<dbReference type="RefSeq" id="WP_194557336.1">
    <property type="nucleotide sequence ID" value="NZ_JADKMY010000006.1"/>
</dbReference>
<evidence type="ECO:0000256" key="2">
    <source>
        <dbReference type="ARBA" id="ARBA00022679"/>
    </source>
</evidence>
<feature type="domain" description="DNA methylase adenine-specific" evidence="4">
    <location>
        <begin position="304"/>
        <end position="409"/>
    </location>
</feature>
<proteinExistence type="predicted"/>
<comment type="caution">
    <text evidence="5">The sequence shown here is derived from an EMBL/GenBank/DDBJ whole genome shotgun (WGS) entry which is preliminary data.</text>
</comment>
<keyword evidence="2" id="KW-0808">Transferase</keyword>
<dbReference type="PRINTS" id="PR00507">
    <property type="entry name" value="N12N6MTFRASE"/>
</dbReference>
<evidence type="ECO:0000313" key="5">
    <source>
        <dbReference type="EMBL" id="MBF4554428.1"/>
    </source>
</evidence>
<evidence type="ECO:0000313" key="6">
    <source>
        <dbReference type="Proteomes" id="UP000635902"/>
    </source>
</evidence>
<dbReference type="Gene3D" id="3.40.50.150">
    <property type="entry name" value="Vaccinia Virus protein VP39"/>
    <property type="match status" value="1"/>
</dbReference>
<dbReference type="InterPro" id="IPR003356">
    <property type="entry name" value="DNA_methylase_A-5"/>
</dbReference>
<sequence length="571" mass="63998">MHFDSDLIQRLTQQDSAGRTEADIQSDIKMLLLSAPNLIPSGEQASTVLKLEDQLADGSKRRIDIALGATVIEVKRRLITQAEANEYIVQLQGYVETRMMQTGSRYNGILSDGRNWWLFEQDPKTGEFPRLSTFELTNSAKVDELVGWLQAVLAMPAGVAPSPNAIEDILGATSPGYTQDRAFLSSLYHSVEDDPTTRLKRELWARLLRSALGTGFEDQEKLFLDHTMLSIEAAAIGHAVMGIEPAELLKNPRVMLTGNFFRDAGIYNAVEADFFDWVLSVSDGEKFVRQIIRRITMFDWSKTQHDVLKVLYESIISAEARKGAGEYYTPDWLAEGIVEKTLTKPLEQRALDPACGSGTFIYHLVRRIIKAAEQAEWDNQTILNHIQEHVFGLDIHPVSVSLARITYLLALGSRLAEDREDVWVPIHLGDSIQWYQSANHDESQITINTDGVDLTTPTTADDALFHIGHILAFPLSSIEDPGTFDRLVSDMTAKAKTYTDRSEQEKKPSVDSILSNYGITSDPDRDTLRETFNLLCSLNAQGRDSIWGYYVRNQVRPLWCCCKVVRAVPGS</sequence>
<evidence type="ECO:0000256" key="3">
    <source>
        <dbReference type="SAM" id="MobiDB-lite"/>
    </source>
</evidence>
<dbReference type="EMBL" id="JADKMY010000006">
    <property type="protein sequence ID" value="MBF4554428.1"/>
    <property type="molecule type" value="Genomic_DNA"/>
</dbReference>
<dbReference type="Proteomes" id="UP000635902">
    <property type="component" value="Unassembled WGS sequence"/>
</dbReference>
<protein>
    <submittedName>
        <fullName evidence="5">SAM-dependent DNA methyltransferase</fullName>
    </submittedName>
</protein>
<name>A0ABR9ZLX9_9CORY</name>
<evidence type="ECO:0000259" key="4">
    <source>
        <dbReference type="Pfam" id="PF02384"/>
    </source>
</evidence>
<feature type="compositionally biased region" description="Basic and acidic residues" evidence="3">
    <location>
        <begin position="498"/>
        <end position="509"/>
    </location>
</feature>
<dbReference type="PANTHER" id="PTHR33841">
    <property type="entry name" value="DNA METHYLTRANSFERASE YEEA-RELATED"/>
    <property type="match status" value="1"/>
</dbReference>
<dbReference type="PANTHER" id="PTHR33841:SF4">
    <property type="entry name" value="RESTRICTION MODIFICATION SYSTEM DNA SPECIFICITY DOMAIN"/>
    <property type="match status" value="1"/>
</dbReference>
<dbReference type="GO" id="GO:0008168">
    <property type="term" value="F:methyltransferase activity"/>
    <property type="evidence" value="ECO:0007669"/>
    <property type="project" value="UniProtKB-KW"/>
</dbReference>
<dbReference type="GO" id="GO:0032259">
    <property type="term" value="P:methylation"/>
    <property type="evidence" value="ECO:0007669"/>
    <property type="project" value="UniProtKB-KW"/>
</dbReference>
<dbReference type="SUPFAM" id="SSF53335">
    <property type="entry name" value="S-adenosyl-L-methionine-dependent methyltransferases"/>
    <property type="match status" value="1"/>
</dbReference>
<keyword evidence="6" id="KW-1185">Reference proteome</keyword>